<dbReference type="Proteomes" id="UP000008237">
    <property type="component" value="Unassembled WGS sequence"/>
</dbReference>
<evidence type="ECO:0000313" key="1">
    <source>
        <dbReference type="EMBL" id="EFN85244.1"/>
    </source>
</evidence>
<protein>
    <submittedName>
        <fullName evidence="1">Uncharacterized protein</fullName>
    </submittedName>
</protein>
<reference evidence="1 2" key="1">
    <citation type="journal article" date="2010" name="Science">
        <title>Genomic comparison of the ants Camponotus floridanus and Harpegnathos saltator.</title>
        <authorList>
            <person name="Bonasio R."/>
            <person name="Zhang G."/>
            <person name="Ye C."/>
            <person name="Mutti N.S."/>
            <person name="Fang X."/>
            <person name="Qin N."/>
            <person name="Donahue G."/>
            <person name="Yang P."/>
            <person name="Li Q."/>
            <person name="Li C."/>
            <person name="Zhang P."/>
            <person name="Huang Z."/>
            <person name="Berger S.L."/>
            <person name="Reinberg D."/>
            <person name="Wang J."/>
            <person name="Liebig J."/>
        </authorList>
    </citation>
    <scope>NUCLEOTIDE SEQUENCE [LARGE SCALE GENOMIC DNA]</scope>
    <source>
        <strain evidence="1 2">R22 G/1</strain>
    </source>
</reference>
<organism evidence="2">
    <name type="scientific">Harpegnathos saltator</name>
    <name type="common">Jerdon's jumping ant</name>
    <dbReference type="NCBI Taxonomy" id="610380"/>
    <lineage>
        <taxon>Eukaryota</taxon>
        <taxon>Metazoa</taxon>
        <taxon>Ecdysozoa</taxon>
        <taxon>Arthropoda</taxon>
        <taxon>Hexapoda</taxon>
        <taxon>Insecta</taxon>
        <taxon>Pterygota</taxon>
        <taxon>Neoptera</taxon>
        <taxon>Endopterygota</taxon>
        <taxon>Hymenoptera</taxon>
        <taxon>Apocrita</taxon>
        <taxon>Aculeata</taxon>
        <taxon>Formicoidea</taxon>
        <taxon>Formicidae</taxon>
        <taxon>Ponerinae</taxon>
        <taxon>Ponerini</taxon>
        <taxon>Harpegnathos</taxon>
    </lineage>
</organism>
<gene>
    <name evidence="1" type="ORF">EAI_03240</name>
</gene>
<keyword evidence="2" id="KW-1185">Reference proteome</keyword>
<dbReference type="EMBL" id="GL448143">
    <property type="protein sequence ID" value="EFN85244.1"/>
    <property type="molecule type" value="Genomic_DNA"/>
</dbReference>
<sequence length="68" mass="7636">MLHNACGFFDVTLAWGHMADVYVIAATNEGFSQDFTDAGDNERRRYETGSSRLNPPALFSSWEQYSAI</sequence>
<evidence type="ECO:0000313" key="2">
    <source>
        <dbReference type="Proteomes" id="UP000008237"/>
    </source>
</evidence>
<accession>E2BGC9</accession>
<dbReference type="InParanoid" id="E2BGC9"/>
<dbReference type="AlphaFoldDB" id="E2BGC9"/>
<proteinExistence type="predicted"/>
<name>E2BGC9_HARSA</name>